<reference evidence="1" key="2">
    <citation type="journal article" date="2015" name="Data Brief">
        <title>Shoot transcriptome of the giant reed, Arundo donax.</title>
        <authorList>
            <person name="Barrero R.A."/>
            <person name="Guerrero F.D."/>
            <person name="Moolhuijzen P."/>
            <person name="Goolsby J.A."/>
            <person name="Tidwell J."/>
            <person name="Bellgard S.E."/>
            <person name="Bellgard M.I."/>
        </authorList>
    </citation>
    <scope>NUCLEOTIDE SEQUENCE</scope>
    <source>
        <tissue evidence="1">Shoot tissue taken approximately 20 cm above the soil surface</tissue>
    </source>
</reference>
<reference evidence="1" key="1">
    <citation type="submission" date="2014-09" db="EMBL/GenBank/DDBJ databases">
        <authorList>
            <person name="Magalhaes I.L.F."/>
            <person name="Oliveira U."/>
            <person name="Santos F.R."/>
            <person name="Vidigal T.H.D.A."/>
            <person name="Brescovit A.D."/>
            <person name="Santos A.J."/>
        </authorList>
    </citation>
    <scope>NUCLEOTIDE SEQUENCE</scope>
    <source>
        <tissue evidence="1">Shoot tissue taken approximately 20 cm above the soil surface</tissue>
    </source>
</reference>
<accession>A0A0A9A716</accession>
<organism evidence="1">
    <name type="scientific">Arundo donax</name>
    <name type="common">Giant reed</name>
    <name type="synonym">Donax arundinaceus</name>
    <dbReference type="NCBI Taxonomy" id="35708"/>
    <lineage>
        <taxon>Eukaryota</taxon>
        <taxon>Viridiplantae</taxon>
        <taxon>Streptophyta</taxon>
        <taxon>Embryophyta</taxon>
        <taxon>Tracheophyta</taxon>
        <taxon>Spermatophyta</taxon>
        <taxon>Magnoliopsida</taxon>
        <taxon>Liliopsida</taxon>
        <taxon>Poales</taxon>
        <taxon>Poaceae</taxon>
        <taxon>PACMAD clade</taxon>
        <taxon>Arundinoideae</taxon>
        <taxon>Arundineae</taxon>
        <taxon>Arundo</taxon>
    </lineage>
</organism>
<evidence type="ECO:0000313" key="1">
    <source>
        <dbReference type="EMBL" id="JAD46886.1"/>
    </source>
</evidence>
<dbReference type="EMBL" id="GBRH01251009">
    <property type="protein sequence ID" value="JAD46886.1"/>
    <property type="molecule type" value="Transcribed_RNA"/>
</dbReference>
<proteinExistence type="predicted"/>
<sequence>MPNNSPLTFLEKVFFSNYISTLRPSSFHNNI</sequence>
<name>A0A0A9A716_ARUDO</name>
<dbReference type="AlphaFoldDB" id="A0A0A9A716"/>
<protein>
    <submittedName>
        <fullName evidence="1">Uncharacterized protein</fullName>
    </submittedName>
</protein>